<dbReference type="InterPro" id="IPR036514">
    <property type="entry name" value="SGNH_hydro_sf"/>
</dbReference>
<organism evidence="3 4">
    <name type="scientific">Metabacillus niabensis</name>
    <dbReference type="NCBI Taxonomy" id="324854"/>
    <lineage>
        <taxon>Bacteria</taxon>
        <taxon>Bacillati</taxon>
        <taxon>Bacillota</taxon>
        <taxon>Bacilli</taxon>
        <taxon>Bacillales</taxon>
        <taxon>Bacillaceae</taxon>
        <taxon>Metabacillus</taxon>
    </lineage>
</organism>
<sequence length="219" mass="24650">MRRAYLTYLALGDSLTVGVGASFLAPGFVGRYKQITEEKLDKHVFTTIYAKSGIETGEVLKIVQNKWLHEKIRGANIITISAGGNDLIEASEEFIETGEVAEITESVKGCVQNLSEIMSIIQQLKKDCGVPYRVYLLNLYNPLPQIPLADKWVQIINQKLNRFDNGSTIQIVNIYSTFDGRQSELLSRRDGIHPNNAGYQEIAEAIIQRGYPKEFYETM</sequence>
<proteinExistence type="predicted"/>
<gene>
    <name evidence="3" type="ORF">J2S02_001339</name>
</gene>
<feature type="transmembrane region" description="Helical" evidence="1">
    <location>
        <begin position="6"/>
        <end position="29"/>
    </location>
</feature>
<dbReference type="Proteomes" id="UP001232245">
    <property type="component" value="Unassembled WGS sequence"/>
</dbReference>
<protein>
    <submittedName>
        <fullName evidence="3">Lysophospholipase L1-like esterase</fullName>
    </submittedName>
</protein>
<dbReference type="InterPro" id="IPR051532">
    <property type="entry name" value="Ester_Hydrolysis_Enzymes"/>
</dbReference>
<reference evidence="3 4" key="1">
    <citation type="submission" date="2023-07" db="EMBL/GenBank/DDBJ databases">
        <title>Genomic Encyclopedia of Type Strains, Phase IV (KMG-IV): sequencing the most valuable type-strain genomes for metagenomic binning, comparative biology and taxonomic classification.</title>
        <authorList>
            <person name="Goeker M."/>
        </authorList>
    </citation>
    <scope>NUCLEOTIDE SEQUENCE [LARGE SCALE GENOMIC DNA]</scope>
    <source>
        <strain evidence="3 4">DSM 17723</strain>
    </source>
</reference>
<dbReference type="SUPFAM" id="SSF52266">
    <property type="entry name" value="SGNH hydrolase"/>
    <property type="match status" value="1"/>
</dbReference>
<keyword evidence="1" id="KW-0812">Transmembrane</keyword>
<evidence type="ECO:0000313" key="3">
    <source>
        <dbReference type="EMBL" id="MDQ0225010.1"/>
    </source>
</evidence>
<evidence type="ECO:0000259" key="2">
    <source>
        <dbReference type="Pfam" id="PF13472"/>
    </source>
</evidence>
<keyword evidence="4" id="KW-1185">Reference proteome</keyword>
<name>A0ABT9YYD0_9BACI</name>
<keyword evidence="1" id="KW-0472">Membrane</keyword>
<dbReference type="Gene3D" id="3.40.50.1110">
    <property type="entry name" value="SGNH hydrolase"/>
    <property type="match status" value="1"/>
</dbReference>
<dbReference type="PANTHER" id="PTHR30383">
    <property type="entry name" value="THIOESTERASE 1/PROTEASE 1/LYSOPHOSPHOLIPASE L1"/>
    <property type="match status" value="1"/>
</dbReference>
<dbReference type="Pfam" id="PF13472">
    <property type="entry name" value="Lipase_GDSL_2"/>
    <property type="match status" value="1"/>
</dbReference>
<evidence type="ECO:0000256" key="1">
    <source>
        <dbReference type="SAM" id="Phobius"/>
    </source>
</evidence>
<accession>A0ABT9YYD0</accession>
<dbReference type="InterPro" id="IPR013830">
    <property type="entry name" value="SGNH_hydro"/>
</dbReference>
<feature type="domain" description="SGNH hydrolase-type esterase" evidence="2">
    <location>
        <begin position="10"/>
        <end position="200"/>
    </location>
</feature>
<dbReference type="PANTHER" id="PTHR30383:SF27">
    <property type="entry name" value="SPORE GERMINATION LIPASE LIPC"/>
    <property type="match status" value="1"/>
</dbReference>
<comment type="caution">
    <text evidence="3">The sequence shown here is derived from an EMBL/GenBank/DDBJ whole genome shotgun (WGS) entry which is preliminary data.</text>
</comment>
<dbReference type="EMBL" id="JAUSTZ010000002">
    <property type="protein sequence ID" value="MDQ0225010.1"/>
    <property type="molecule type" value="Genomic_DNA"/>
</dbReference>
<dbReference type="RefSeq" id="WP_170944493.1">
    <property type="nucleotide sequence ID" value="NZ_CADEPK010000361.1"/>
</dbReference>
<evidence type="ECO:0000313" key="4">
    <source>
        <dbReference type="Proteomes" id="UP001232245"/>
    </source>
</evidence>
<keyword evidence="1" id="KW-1133">Transmembrane helix</keyword>